<proteinExistence type="predicted"/>
<organism evidence="2">
    <name type="scientific">freshwater metagenome</name>
    <dbReference type="NCBI Taxonomy" id="449393"/>
    <lineage>
        <taxon>unclassified sequences</taxon>
        <taxon>metagenomes</taxon>
        <taxon>ecological metagenomes</taxon>
    </lineage>
</organism>
<dbReference type="AlphaFoldDB" id="A0A6J6Q3I5"/>
<reference evidence="2" key="1">
    <citation type="submission" date="2020-05" db="EMBL/GenBank/DDBJ databases">
        <authorList>
            <person name="Chiriac C."/>
            <person name="Salcher M."/>
            <person name="Ghai R."/>
            <person name="Kavagutti S V."/>
        </authorList>
    </citation>
    <scope>NUCLEOTIDE SEQUENCE</scope>
</reference>
<dbReference type="EMBL" id="CAEZXR010000121">
    <property type="protein sequence ID" value="CAB4705346.1"/>
    <property type="molecule type" value="Genomic_DNA"/>
</dbReference>
<feature type="region of interest" description="Disordered" evidence="1">
    <location>
        <begin position="265"/>
        <end position="412"/>
    </location>
</feature>
<evidence type="ECO:0000256" key="1">
    <source>
        <dbReference type="SAM" id="MobiDB-lite"/>
    </source>
</evidence>
<feature type="region of interest" description="Disordered" evidence="1">
    <location>
        <begin position="1"/>
        <end position="44"/>
    </location>
</feature>
<sequence length="412" mass="41828">MRHRVSKVTARGPRRASRAWPPSGRAVRGNSGGPDTARCPGAASTSRAAVIKQAPTVTTPFRGAHLVCTSGRERVTVAVADGAVRALLKPVFAGGTQHRRTTDMDKHLDSAGWGRVIGAMNRLRSPSPGPRTARSWRTPLTPEQLHDLGRGVKVMDRPATELGRWWVSLLAAIADVVEGTAAAPASADLLYDIAQALLIFAEENGAGPGAMAGGLGAPPSPVQPPAAAAAAAARHDMEAAAGPGLATPVSTPVPVVPVIARPAPLPAASSASEPSAASPWMTTTGSAGTVSSGVATPGPGAKDVSAAQPQMVAAEPTTSARADHVDASSTAVPHAPRSSQAPAVTPSMTGLPVPRVAQPAQPVSPLTGSTAPTPPAPQDPARHHTPPTHHAPMDTPDQWHPAPQPTRDGESA</sequence>
<protein>
    <submittedName>
        <fullName evidence="2">Unannotated protein</fullName>
    </submittedName>
</protein>
<feature type="compositionally biased region" description="Polar residues" evidence="1">
    <location>
        <begin position="327"/>
        <end position="348"/>
    </location>
</feature>
<gene>
    <name evidence="2" type="ORF">UFOPK2579_01154</name>
</gene>
<feature type="compositionally biased region" description="Basic residues" evidence="1">
    <location>
        <begin position="1"/>
        <end position="17"/>
    </location>
</feature>
<name>A0A6J6Q3I5_9ZZZZ</name>
<accession>A0A6J6Q3I5</accession>
<feature type="compositionally biased region" description="Low complexity" evidence="1">
    <location>
        <begin position="265"/>
        <end position="296"/>
    </location>
</feature>
<evidence type="ECO:0000313" key="2">
    <source>
        <dbReference type="EMBL" id="CAB4705346.1"/>
    </source>
</evidence>
<feature type="compositionally biased region" description="Low complexity" evidence="1">
    <location>
        <begin position="352"/>
        <end position="365"/>
    </location>
</feature>